<dbReference type="AlphaFoldDB" id="A0A6J6YEW4"/>
<dbReference type="InterPro" id="IPR008988">
    <property type="entry name" value="Transcriptional_repressor_C"/>
</dbReference>
<keyword evidence="2" id="KW-0547">Nucleotide-binding</keyword>
<dbReference type="Pfam" id="PF03099">
    <property type="entry name" value="BPL_LplA_LipB"/>
    <property type="match status" value="1"/>
</dbReference>
<dbReference type="Gene3D" id="3.30.930.10">
    <property type="entry name" value="Bira Bifunctional Protein, Domain 2"/>
    <property type="match status" value="1"/>
</dbReference>
<dbReference type="InterPro" id="IPR004143">
    <property type="entry name" value="BPL_LPL_catalytic"/>
</dbReference>
<evidence type="ECO:0000256" key="3">
    <source>
        <dbReference type="ARBA" id="ARBA00022840"/>
    </source>
</evidence>
<dbReference type="GO" id="GO:0005524">
    <property type="term" value="F:ATP binding"/>
    <property type="evidence" value="ECO:0007669"/>
    <property type="project" value="UniProtKB-KW"/>
</dbReference>
<dbReference type="PROSITE" id="PS51733">
    <property type="entry name" value="BPL_LPL_CATALYTIC"/>
    <property type="match status" value="1"/>
</dbReference>
<dbReference type="PANTHER" id="PTHR12835">
    <property type="entry name" value="BIOTIN PROTEIN LIGASE"/>
    <property type="match status" value="1"/>
</dbReference>
<dbReference type="SUPFAM" id="SSF55681">
    <property type="entry name" value="Class II aaRS and biotin synthetases"/>
    <property type="match status" value="1"/>
</dbReference>
<evidence type="ECO:0000256" key="1">
    <source>
        <dbReference type="ARBA" id="ARBA00022598"/>
    </source>
</evidence>
<evidence type="ECO:0000313" key="5">
    <source>
        <dbReference type="EMBL" id="CAB4806624.1"/>
    </source>
</evidence>
<dbReference type="GO" id="GO:0005737">
    <property type="term" value="C:cytoplasm"/>
    <property type="evidence" value="ECO:0007669"/>
    <property type="project" value="TreeGrafter"/>
</dbReference>
<dbReference type="InterPro" id="IPR004408">
    <property type="entry name" value="Biotin_CoA_COase_ligase"/>
</dbReference>
<protein>
    <submittedName>
        <fullName evidence="5">Unannotated protein</fullName>
    </submittedName>
</protein>
<name>A0A6J6YEW4_9ZZZZ</name>
<evidence type="ECO:0000256" key="2">
    <source>
        <dbReference type="ARBA" id="ARBA00022741"/>
    </source>
</evidence>
<dbReference type="EMBL" id="CAFAAI010000239">
    <property type="protein sequence ID" value="CAB4806624.1"/>
    <property type="molecule type" value="Genomic_DNA"/>
</dbReference>
<dbReference type="InterPro" id="IPR045864">
    <property type="entry name" value="aa-tRNA-synth_II/BPL/LPL"/>
</dbReference>
<keyword evidence="3" id="KW-0067">ATP-binding</keyword>
<feature type="domain" description="BPL/LPL catalytic" evidence="4">
    <location>
        <begin position="25"/>
        <end position="199"/>
    </location>
</feature>
<evidence type="ECO:0000259" key="4">
    <source>
        <dbReference type="PROSITE" id="PS51733"/>
    </source>
</evidence>
<dbReference type="InterPro" id="IPR003142">
    <property type="entry name" value="BPL_C"/>
</dbReference>
<dbReference type="SUPFAM" id="SSF50037">
    <property type="entry name" value="C-terminal domain of transcriptional repressors"/>
    <property type="match status" value="1"/>
</dbReference>
<reference evidence="5" key="1">
    <citation type="submission" date="2020-05" db="EMBL/GenBank/DDBJ databases">
        <authorList>
            <person name="Chiriac C."/>
            <person name="Salcher M."/>
            <person name="Ghai R."/>
            <person name="Kavagutti S V."/>
        </authorList>
    </citation>
    <scope>NUCLEOTIDE SEQUENCE</scope>
</reference>
<dbReference type="Gene3D" id="2.30.30.100">
    <property type="match status" value="1"/>
</dbReference>
<keyword evidence="1" id="KW-0436">Ligase</keyword>
<accession>A0A6J6YEW4</accession>
<organism evidence="5">
    <name type="scientific">freshwater metagenome</name>
    <dbReference type="NCBI Taxonomy" id="449393"/>
    <lineage>
        <taxon>unclassified sequences</taxon>
        <taxon>metagenomes</taxon>
        <taxon>ecological metagenomes</taxon>
    </lineage>
</organism>
<gene>
    <name evidence="5" type="ORF">UFOPK2992_01317</name>
</gene>
<proteinExistence type="predicted"/>
<dbReference type="Pfam" id="PF02237">
    <property type="entry name" value="BPL_C"/>
    <property type="match status" value="1"/>
</dbReference>
<dbReference type="NCBIfam" id="TIGR00121">
    <property type="entry name" value="birA_ligase"/>
    <property type="match status" value="1"/>
</dbReference>
<sequence>MTALRMPADYQPVAHALAQHWPAVKLEVCDSIDSTNSELMRRARAGQVQPTLLVARQQTAGRGRLGRQWLSGTGSADPEGACASLTFSLGLPLAPVSWSGLSLAVGVSIATSLHPALRLKWPNDLWLHERKLGGILIETAAFDGARHAIVGVGINLGARGDNGLARAPAWLGELLPGMGAPQTLLRMAAPLLQAIRDFELRGFAPFQPGFAQRDALMGEPLTLSNGTCGIAQGVNAEGALLLRTADGLQAITSSEVSLRPVLAA</sequence>
<dbReference type="CDD" id="cd16442">
    <property type="entry name" value="BPL"/>
    <property type="match status" value="1"/>
</dbReference>
<dbReference type="PANTHER" id="PTHR12835:SF5">
    <property type="entry name" value="BIOTIN--PROTEIN LIGASE"/>
    <property type="match status" value="1"/>
</dbReference>
<dbReference type="GO" id="GO:0004077">
    <property type="term" value="F:biotin--[biotin carboxyl-carrier protein] ligase activity"/>
    <property type="evidence" value="ECO:0007669"/>
    <property type="project" value="InterPro"/>
</dbReference>